<keyword evidence="2" id="KW-1185">Reference proteome</keyword>
<name>A0ABT4K6U0_9LACO</name>
<reference evidence="1 2" key="1">
    <citation type="submission" date="2022-01" db="EMBL/GenBank/DDBJ databases">
        <title>VMRC isolate genome collection.</title>
        <authorList>
            <person name="France M."/>
            <person name="Rutt L."/>
            <person name="Humphrys M."/>
            <person name="Ravel J."/>
        </authorList>
    </citation>
    <scope>NUCLEOTIDE SEQUENCE [LARGE SCALE GENOMIC DNA]</scope>
    <source>
        <strain evidence="1 2">C0030B4</strain>
    </source>
</reference>
<dbReference type="RefSeq" id="WP_269257293.1">
    <property type="nucleotide sequence ID" value="NZ_JAKHMK010000006.1"/>
</dbReference>
<evidence type="ECO:0000313" key="1">
    <source>
        <dbReference type="EMBL" id="MCZ3781390.1"/>
    </source>
</evidence>
<proteinExistence type="predicted"/>
<dbReference type="EMBL" id="JAKHMS010000007">
    <property type="protein sequence ID" value="MCZ3781390.1"/>
    <property type="molecule type" value="Genomic_DNA"/>
</dbReference>
<comment type="caution">
    <text evidence="1">The sequence shown here is derived from an EMBL/GenBank/DDBJ whole genome shotgun (WGS) entry which is preliminary data.</text>
</comment>
<evidence type="ECO:0000313" key="2">
    <source>
        <dbReference type="Proteomes" id="UP001527392"/>
    </source>
</evidence>
<accession>A0ABT4K6U0</accession>
<sequence length="80" mass="9749">MLKYVTTQHVLAEQFKGSFEQITKYGLKSTKAKDEYRYYLKGKRIRLGDWIVRQEHTNKFQVVDNYMFKTLYRRVDDECT</sequence>
<organism evidence="1 2">
    <name type="scientific">Limosilactobacillus vaginalis</name>
    <dbReference type="NCBI Taxonomy" id="1633"/>
    <lineage>
        <taxon>Bacteria</taxon>
        <taxon>Bacillati</taxon>
        <taxon>Bacillota</taxon>
        <taxon>Bacilli</taxon>
        <taxon>Lactobacillales</taxon>
        <taxon>Lactobacillaceae</taxon>
        <taxon>Limosilactobacillus</taxon>
    </lineage>
</organism>
<gene>
    <name evidence="1" type="ORF">L2504_04435</name>
</gene>
<protein>
    <submittedName>
        <fullName evidence="1">Uncharacterized protein</fullName>
    </submittedName>
</protein>
<dbReference type="Proteomes" id="UP001527392">
    <property type="component" value="Unassembled WGS sequence"/>
</dbReference>